<keyword evidence="5" id="KW-0560">Oxidoreductase</keyword>
<evidence type="ECO:0000313" key="7">
    <source>
        <dbReference type="EMBL" id="CAD8256436.1"/>
    </source>
</evidence>
<dbReference type="SUPFAM" id="SSF51905">
    <property type="entry name" value="FAD/NAD(P)-binding domain"/>
    <property type="match status" value="2"/>
</dbReference>
<protein>
    <recommendedName>
        <fullName evidence="8">Flavin-containing monooxygenase</fullName>
    </recommendedName>
</protein>
<evidence type="ECO:0000256" key="2">
    <source>
        <dbReference type="ARBA" id="ARBA00022630"/>
    </source>
</evidence>
<keyword evidence="2" id="KW-0285">Flavoprotein</keyword>
<evidence type="ECO:0008006" key="8">
    <source>
        <dbReference type="Google" id="ProtNLM"/>
    </source>
</evidence>
<evidence type="ECO:0000313" key="6">
    <source>
        <dbReference type="EMBL" id="CAD8256435.1"/>
    </source>
</evidence>
<keyword evidence="4" id="KW-0521">NADP</keyword>
<sequence>MYRDLVSNLPKEVMCFNPEEPFPSDFNSYVTHAQVHTYLQSYAEKHQISDLIRFDCQVSRVQRLHNGWKVFAKDAEQGEAEMGDFDGVFVCSGHFDKPSLPMLPGLQRLVDEVGVETKEIRAKDGRLPLLVHSRAYDSPEIFANKRVLVIGARASGTDVGREIATQAQEVSIVDKAREASERKTDVVTVRPLITSATVQENTSVLLAFADGSSTEVDCVVFATGYDYDYDFVDEDDVPLETEDRRVFPLYLQLFHADYPSLMFLGIPHSVVPFPLFDLQARLGVKYLLEGEGSGLPPPAKMREEIDRIDQERRAAGKRDKDAHYMGDKQWRYDMELLKLIRMSREGRVEWQPEDRPFLEWLHIARQMYEDGGKRRANWPGAPDDYRRLEYRIVGRTWHVFSADGELLTTGEGLDPDIGLDEAVEIIARLEDDAQPVVEDSAVAK</sequence>
<dbReference type="AlphaFoldDB" id="A0A6U0UMI3"/>
<comment type="similarity">
    <text evidence="1">Belongs to the FMO family.</text>
</comment>
<dbReference type="Gene3D" id="3.50.50.60">
    <property type="entry name" value="FAD/NAD(P)-binding domain"/>
    <property type="match status" value="2"/>
</dbReference>
<evidence type="ECO:0000256" key="5">
    <source>
        <dbReference type="ARBA" id="ARBA00023002"/>
    </source>
</evidence>
<dbReference type="InterPro" id="IPR000960">
    <property type="entry name" value="Flavin_mOase"/>
</dbReference>
<dbReference type="InterPro" id="IPR020946">
    <property type="entry name" value="Flavin_mOase-like"/>
</dbReference>
<dbReference type="PANTHER" id="PTHR23023">
    <property type="entry name" value="DIMETHYLANILINE MONOOXYGENASE"/>
    <property type="match status" value="1"/>
</dbReference>
<evidence type="ECO:0000256" key="1">
    <source>
        <dbReference type="ARBA" id="ARBA00009183"/>
    </source>
</evidence>
<gene>
    <name evidence="6" type="ORF">PPYR1160_LOCUS5927</name>
    <name evidence="7" type="ORF">PPYR1160_LOCUS5928</name>
</gene>
<organism evidence="6">
    <name type="scientific">Pinguiococcus pyrenoidosus</name>
    <dbReference type="NCBI Taxonomy" id="172671"/>
    <lineage>
        <taxon>Eukaryota</taxon>
        <taxon>Sar</taxon>
        <taxon>Stramenopiles</taxon>
        <taxon>Ochrophyta</taxon>
        <taxon>Pinguiophyceae</taxon>
        <taxon>Pinguiochrysidales</taxon>
        <taxon>Pinguiochrysidaceae</taxon>
        <taxon>Pinguiococcus</taxon>
    </lineage>
</organism>
<dbReference type="EMBL" id="HBEA01007722">
    <property type="protein sequence ID" value="CAD8256435.1"/>
    <property type="molecule type" value="Transcribed_RNA"/>
</dbReference>
<reference evidence="6" key="1">
    <citation type="submission" date="2021-01" db="EMBL/GenBank/DDBJ databases">
        <authorList>
            <person name="Corre E."/>
            <person name="Pelletier E."/>
            <person name="Niang G."/>
            <person name="Scheremetjew M."/>
            <person name="Finn R."/>
            <person name="Kale V."/>
            <person name="Holt S."/>
            <person name="Cochrane G."/>
            <person name="Meng A."/>
            <person name="Brown T."/>
            <person name="Cohen L."/>
        </authorList>
    </citation>
    <scope>NUCLEOTIDE SEQUENCE</scope>
    <source>
        <strain evidence="6">CCMP2078</strain>
    </source>
</reference>
<dbReference type="GO" id="GO:0004499">
    <property type="term" value="F:N,N-dimethylaniline monooxygenase activity"/>
    <property type="evidence" value="ECO:0007669"/>
    <property type="project" value="InterPro"/>
</dbReference>
<dbReference type="InterPro" id="IPR050346">
    <property type="entry name" value="FMO-like"/>
</dbReference>
<dbReference type="EMBL" id="HBEA01007723">
    <property type="protein sequence ID" value="CAD8256436.1"/>
    <property type="molecule type" value="Transcribed_RNA"/>
</dbReference>
<dbReference type="GO" id="GO:0050661">
    <property type="term" value="F:NADP binding"/>
    <property type="evidence" value="ECO:0007669"/>
    <property type="project" value="InterPro"/>
</dbReference>
<evidence type="ECO:0000256" key="3">
    <source>
        <dbReference type="ARBA" id="ARBA00022827"/>
    </source>
</evidence>
<dbReference type="InterPro" id="IPR036188">
    <property type="entry name" value="FAD/NAD-bd_sf"/>
</dbReference>
<keyword evidence="3" id="KW-0274">FAD</keyword>
<dbReference type="Pfam" id="PF00743">
    <property type="entry name" value="FMO-like"/>
    <property type="match status" value="2"/>
</dbReference>
<evidence type="ECO:0000256" key="4">
    <source>
        <dbReference type="ARBA" id="ARBA00022857"/>
    </source>
</evidence>
<dbReference type="GO" id="GO:0050660">
    <property type="term" value="F:flavin adenine dinucleotide binding"/>
    <property type="evidence" value="ECO:0007669"/>
    <property type="project" value="InterPro"/>
</dbReference>
<proteinExistence type="inferred from homology"/>
<name>A0A6U0UMI3_9STRA</name>
<accession>A0A6U0UMI3</accession>
<dbReference type="PRINTS" id="PR00370">
    <property type="entry name" value="FMOXYGENASE"/>
</dbReference>